<feature type="region of interest" description="Disordered" evidence="3">
    <location>
        <begin position="1"/>
        <end position="138"/>
    </location>
</feature>
<gene>
    <name evidence="5" type="ORF">KP509_17G006700</name>
</gene>
<protein>
    <recommendedName>
        <fullName evidence="4">MalT-like TPR region domain-containing protein</fullName>
    </recommendedName>
</protein>
<feature type="compositionally biased region" description="Polar residues" evidence="3">
    <location>
        <begin position="51"/>
        <end position="60"/>
    </location>
</feature>
<dbReference type="Pfam" id="PF17874">
    <property type="entry name" value="TPR_MalT"/>
    <property type="match status" value="1"/>
</dbReference>
<feature type="repeat" description="TPR" evidence="1">
    <location>
        <begin position="565"/>
        <end position="598"/>
    </location>
</feature>
<dbReference type="PANTHER" id="PTHR46284:SF5">
    <property type="entry name" value="PROTEIN KINESIN LIGHT CHAIN-RELATED 3"/>
    <property type="match status" value="1"/>
</dbReference>
<dbReference type="SUPFAM" id="SSF48452">
    <property type="entry name" value="TPR-like"/>
    <property type="match status" value="3"/>
</dbReference>
<feature type="coiled-coil region" evidence="2">
    <location>
        <begin position="599"/>
        <end position="626"/>
    </location>
</feature>
<evidence type="ECO:0000259" key="4">
    <source>
        <dbReference type="Pfam" id="PF17874"/>
    </source>
</evidence>
<dbReference type="AlphaFoldDB" id="A0A8T2SWL7"/>
<comment type="caution">
    <text evidence="5">The sequence shown here is derived from an EMBL/GenBank/DDBJ whole genome shotgun (WGS) entry which is preliminary data.</text>
</comment>
<feature type="domain" description="MalT-like TPR region" evidence="4">
    <location>
        <begin position="289"/>
        <end position="508"/>
    </location>
</feature>
<evidence type="ECO:0000256" key="2">
    <source>
        <dbReference type="SAM" id="Coils"/>
    </source>
</evidence>
<feature type="compositionally biased region" description="Basic and acidic residues" evidence="3">
    <location>
        <begin position="1"/>
        <end position="11"/>
    </location>
</feature>
<dbReference type="InterPro" id="IPR011990">
    <property type="entry name" value="TPR-like_helical_dom_sf"/>
</dbReference>
<dbReference type="Pfam" id="PF13424">
    <property type="entry name" value="TPR_12"/>
    <property type="match status" value="1"/>
</dbReference>
<keyword evidence="6" id="KW-1185">Reference proteome</keyword>
<dbReference type="SMART" id="SM00028">
    <property type="entry name" value="TPR"/>
    <property type="match status" value="7"/>
</dbReference>
<feature type="compositionally biased region" description="Polar residues" evidence="3">
    <location>
        <begin position="29"/>
        <end position="44"/>
    </location>
</feature>
<dbReference type="PANTHER" id="PTHR46284">
    <property type="entry name" value="PROTEIN KINESIN LIGHT CHAIN-RELATED 3"/>
    <property type="match status" value="1"/>
</dbReference>
<sequence>MIEDAEKERTLSTHKSKTQDLPTIKNKVKLSSFTVPGKRSSSISARHLEIQSPTENSKNIATVKEKEKVFPNTPVSPSKTSSKAASASHIKPIQITPTTSEKAPSSTNKTSPGKAAERAAPQEKTILEQERAPSESDKLNQKVRNLFQRRKSGVGSRKYGDTESVVSTEQGSVLTRDNPNMGPFLLKLARQAIMSATHCTMGRFEDAVPVLQHSIAATDIEGGDQDHALAAFSGNMQLGDTYSLLGRGDDALAAYHVGLEVQKKALGEMHPHVGETCRYVAEAHTQAMQFDKAKELCQHALDIHKEHSAPASVEEATDRRLMGLICNGKGEHEAALEHLVLASMALIANGKDVDVAAVDTSIGDTYASLGRFEEAVFSYQKALTVFKASKGENSVAVASVYVSLAELYMKTGKFRECKTYCDSALRIYNKVGIGPLDEVASGLTELAVVFEALNEQAKALSLLKKALTILDTAPGQQSSIAGVEAQIGVLSYMCGDYVDARSSLSNAVSKLRGSAERTSALFGIVLNQMGLCCLHLSEIKMAVQLFEESRSVLESACGPHHPDTLTVYSNLAGAYDALGRIDEAIGALQHVVEVREEELGTANSDVEDERNRLSELLKEAGRIRSRRLNNTLGLLMHPKSKPSAFSVPRQNATVPVNG</sequence>
<evidence type="ECO:0000256" key="3">
    <source>
        <dbReference type="SAM" id="MobiDB-lite"/>
    </source>
</evidence>
<dbReference type="OrthoDB" id="10260758at2759"/>
<dbReference type="PROSITE" id="PS50005">
    <property type="entry name" value="TPR"/>
    <property type="match status" value="2"/>
</dbReference>
<dbReference type="InterPro" id="IPR041617">
    <property type="entry name" value="TPR_MalT"/>
</dbReference>
<reference evidence="5" key="1">
    <citation type="submission" date="2021-08" db="EMBL/GenBank/DDBJ databases">
        <title>WGS assembly of Ceratopteris richardii.</title>
        <authorList>
            <person name="Marchant D.B."/>
            <person name="Chen G."/>
            <person name="Jenkins J."/>
            <person name="Shu S."/>
            <person name="Leebens-Mack J."/>
            <person name="Grimwood J."/>
            <person name="Schmutz J."/>
            <person name="Soltis P."/>
            <person name="Soltis D."/>
            <person name="Chen Z.-H."/>
        </authorList>
    </citation>
    <scope>NUCLEOTIDE SEQUENCE</scope>
    <source>
        <strain evidence="5">Whitten #5841</strain>
        <tissue evidence="5">Leaf</tissue>
    </source>
</reference>
<keyword evidence="1" id="KW-0802">TPR repeat</keyword>
<name>A0A8T2SWL7_CERRI</name>
<feature type="compositionally biased region" description="Polar residues" evidence="3">
    <location>
        <begin position="648"/>
        <end position="658"/>
    </location>
</feature>
<evidence type="ECO:0000313" key="6">
    <source>
        <dbReference type="Proteomes" id="UP000825935"/>
    </source>
</evidence>
<feature type="compositionally biased region" description="Polar residues" evidence="3">
    <location>
        <begin position="95"/>
        <end position="111"/>
    </location>
</feature>
<feature type="compositionally biased region" description="Low complexity" evidence="3">
    <location>
        <begin position="73"/>
        <end position="88"/>
    </location>
</feature>
<organism evidence="5 6">
    <name type="scientific">Ceratopteris richardii</name>
    <name type="common">Triangle waterfern</name>
    <dbReference type="NCBI Taxonomy" id="49495"/>
    <lineage>
        <taxon>Eukaryota</taxon>
        <taxon>Viridiplantae</taxon>
        <taxon>Streptophyta</taxon>
        <taxon>Embryophyta</taxon>
        <taxon>Tracheophyta</taxon>
        <taxon>Polypodiopsida</taxon>
        <taxon>Polypodiidae</taxon>
        <taxon>Polypodiales</taxon>
        <taxon>Pteridineae</taxon>
        <taxon>Pteridaceae</taxon>
        <taxon>Parkerioideae</taxon>
        <taxon>Ceratopteris</taxon>
    </lineage>
</organism>
<dbReference type="InterPro" id="IPR019734">
    <property type="entry name" value="TPR_rpt"/>
</dbReference>
<evidence type="ECO:0000313" key="5">
    <source>
        <dbReference type="EMBL" id="KAH7372490.1"/>
    </source>
</evidence>
<proteinExistence type="predicted"/>
<feature type="compositionally biased region" description="Basic and acidic residues" evidence="3">
    <location>
        <begin position="115"/>
        <end position="138"/>
    </location>
</feature>
<dbReference type="Proteomes" id="UP000825935">
    <property type="component" value="Chromosome 17"/>
</dbReference>
<evidence type="ECO:0000256" key="1">
    <source>
        <dbReference type="PROSITE-ProRule" id="PRU00339"/>
    </source>
</evidence>
<feature type="repeat" description="TPR" evidence="1">
    <location>
        <begin position="356"/>
        <end position="389"/>
    </location>
</feature>
<dbReference type="EMBL" id="CM035422">
    <property type="protein sequence ID" value="KAH7372490.1"/>
    <property type="molecule type" value="Genomic_DNA"/>
</dbReference>
<feature type="region of interest" description="Disordered" evidence="3">
    <location>
        <begin position="639"/>
        <end position="658"/>
    </location>
</feature>
<dbReference type="Gene3D" id="1.25.40.10">
    <property type="entry name" value="Tetratricopeptide repeat domain"/>
    <property type="match status" value="3"/>
</dbReference>
<keyword evidence="2" id="KW-0175">Coiled coil</keyword>
<accession>A0A8T2SWL7</accession>
<dbReference type="Pfam" id="PF13374">
    <property type="entry name" value="TPR_10"/>
    <property type="match status" value="1"/>
</dbReference>